<protein>
    <submittedName>
        <fullName evidence="1">Uncharacterized protein</fullName>
    </submittedName>
</protein>
<dbReference type="Proteomes" id="UP000324800">
    <property type="component" value="Unassembled WGS sequence"/>
</dbReference>
<organism evidence="1 2">
    <name type="scientific">Streblomastix strix</name>
    <dbReference type="NCBI Taxonomy" id="222440"/>
    <lineage>
        <taxon>Eukaryota</taxon>
        <taxon>Metamonada</taxon>
        <taxon>Preaxostyla</taxon>
        <taxon>Oxymonadida</taxon>
        <taxon>Streblomastigidae</taxon>
        <taxon>Streblomastix</taxon>
    </lineage>
</organism>
<evidence type="ECO:0000313" key="1">
    <source>
        <dbReference type="EMBL" id="KAA6390053.1"/>
    </source>
</evidence>
<proteinExistence type="predicted"/>
<dbReference type="EMBL" id="SNRW01003362">
    <property type="protein sequence ID" value="KAA6390053.1"/>
    <property type="molecule type" value="Genomic_DNA"/>
</dbReference>
<sequence>MYRYDNLPFRCELTELVSKIRAATRQSELERRKYFRSNSSVHVGVTWETTQFYRSVTLITTIGRKYADV</sequence>
<reference evidence="1 2" key="1">
    <citation type="submission" date="2019-03" db="EMBL/GenBank/DDBJ databases">
        <title>Single cell metagenomics reveals metabolic interactions within the superorganism composed of flagellate Streblomastix strix and complex community of Bacteroidetes bacteria on its surface.</title>
        <authorList>
            <person name="Treitli S.C."/>
            <person name="Kolisko M."/>
            <person name="Husnik F."/>
            <person name="Keeling P."/>
            <person name="Hampl V."/>
        </authorList>
    </citation>
    <scope>NUCLEOTIDE SEQUENCE [LARGE SCALE GENOMIC DNA]</scope>
    <source>
        <strain evidence="1">ST1C</strain>
    </source>
</reference>
<gene>
    <name evidence="1" type="ORF">EZS28_014420</name>
</gene>
<name>A0A5J4W6C5_9EUKA</name>
<dbReference type="AlphaFoldDB" id="A0A5J4W6C5"/>
<accession>A0A5J4W6C5</accession>
<evidence type="ECO:0000313" key="2">
    <source>
        <dbReference type="Proteomes" id="UP000324800"/>
    </source>
</evidence>
<comment type="caution">
    <text evidence="1">The sequence shown here is derived from an EMBL/GenBank/DDBJ whole genome shotgun (WGS) entry which is preliminary data.</text>
</comment>